<dbReference type="PANTHER" id="PTHR30413:SF8">
    <property type="entry name" value="TRANSPORT PERMEASE PROTEIN"/>
    <property type="match status" value="1"/>
</dbReference>
<proteinExistence type="predicted"/>
<organism evidence="10 11">
    <name type="scientific">Candidatus Lokiarchaeum ossiferum</name>
    <dbReference type="NCBI Taxonomy" id="2951803"/>
    <lineage>
        <taxon>Archaea</taxon>
        <taxon>Promethearchaeati</taxon>
        <taxon>Promethearchaeota</taxon>
        <taxon>Promethearchaeia</taxon>
        <taxon>Promethearchaeales</taxon>
        <taxon>Promethearchaeaceae</taxon>
        <taxon>Candidatus Lokiarchaeum</taxon>
    </lineage>
</organism>
<sequence>MEDKGNITVIKPKDLTHLSIFETQKEIIDDLKKNKWLTAQFIKRNFLSIHKQSFLGFLWAFIFPILNVLTFVFLNESGIFISGVSEVPYPIYATLGMAYWQLFSSSIMACTYSIISTGGMIKKINFSLKPIVFSSIGYSVITFFTQTLLVVILLLIYGYVPNIVALLASIVFIIPIIFLSTGFGLIFAIFNTIAHDVASILTAILPFLMLITPVLYIVPETGIIKFLSTINPVYYLISFPRDLILFSSSSLTTEYFITVVFSIVCFWILLTAFHVTEKRIKEIL</sequence>
<evidence type="ECO:0000256" key="6">
    <source>
        <dbReference type="ARBA" id="ARBA00022989"/>
    </source>
</evidence>
<dbReference type="PANTHER" id="PTHR30413">
    <property type="entry name" value="INNER MEMBRANE TRANSPORT PERMEASE"/>
    <property type="match status" value="1"/>
</dbReference>
<dbReference type="InterPro" id="IPR047817">
    <property type="entry name" value="ABC2_TM_bact-type"/>
</dbReference>
<reference evidence="10" key="1">
    <citation type="submission" date="2022-09" db="EMBL/GenBank/DDBJ databases">
        <title>Actin cytoskeleton and complex cell architecture in an #Asgard archaeon.</title>
        <authorList>
            <person name="Ponce Toledo R.I."/>
            <person name="Schleper C."/>
            <person name="Rodrigues Oliveira T."/>
            <person name="Wollweber F."/>
            <person name="Xu J."/>
            <person name="Rittmann S."/>
            <person name="Klingl A."/>
            <person name="Pilhofer M."/>
        </authorList>
    </citation>
    <scope>NUCLEOTIDE SEQUENCE</scope>
    <source>
        <strain evidence="10">B-35</strain>
    </source>
</reference>
<name>A0ABY6HX97_9ARCH</name>
<keyword evidence="4" id="KW-0997">Cell inner membrane</keyword>
<evidence type="ECO:0000256" key="3">
    <source>
        <dbReference type="ARBA" id="ARBA00022475"/>
    </source>
</evidence>
<keyword evidence="3" id="KW-1003">Cell membrane</keyword>
<evidence type="ECO:0000256" key="2">
    <source>
        <dbReference type="ARBA" id="ARBA00022448"/>
    </source>
</evidence>
<keyword evidence="11" id="KW-1185">Reference proteome</keyword>
<keyword evidence="6 8" id="KW-1133">Transmembrane helix</keyword>
<dbReference type="Pfam" id="PF01061">
    <property type="entry name" value="ABC2_membrane"/>
    <property type="match status" value="1"/>
</dbReference>
<feature type="transmembrane region" description="Helical" evidence="8">
    <location>
        <begin position="163"/>
        <end position="190"/>
    </location>
</feature>
<dbReference type="InterPro" id="IPR013525">
    <property type="entry name" value="ABC2_TM"/>
</dbReference>
<accession>A0ABY6HX97</accession>
<comment type="subcellular location">
    <subcellularLocation>
        <location evidence="1">Cell inner membrane</location>
        <topology evidence="1">Multi-pass membrane protein</topology>
    </subcellularLocation>
</comment>
<keyword evidence="7 8" id="KW-0472">Membrane</keyword>
<evidence type="ECO:0000256" key="5">
    <source>
        <dbReference type="ARBA" id="ARBA00022692"/>
    </source>
</evidence>
<evidence type="ECO:0000259" key="9">
    <source>
        <dbReference type="PROSITE" id="PS51012"/>
    </source>
</evidence>
<protein>
    <recommendedName>
        <fullName evidence="9">ABC transmembrane type-2 domain-containing protein</fullName>
    </recommendedName>
</protein>
<evidence type="ECO:0000256" key="4">
    <source>
        <dbReference type="ARBA" id="ARBA00022519"/>
    </source>
</evidence>
<feature type="transmembrane region" description="Helical" evidence="8">
    <location>
        <begin position="54"/>
        <end position="74"/>
    </location>
</feature>
<evidence type="ECO:0000256" key="7">
    <source>
        <dbReference type="ARBA" id="ARBA00023136"/>
    </source>
</evidence>
<keyword evidence="2" id="KW-0813">Transport</keyword>
<feature type="transmembrane region" description="Helical" evidence="8">
    <location>
        <begin position="89"/>
        <end position="115"/>
    </location>
</feature>
<feature type="transmembrane region" description="Helical" evidence="8">
    <location>
        <begin position="197"/>
        <end position="218"/>
    </location>
</feature>
<keyword evidence="5 8" id="KW-0812">Transmembrane</keyword>
<dbReference type="EMBL" id="CP104013">
    <property type="protein sequence ID" value="UYP47991.1"/>
    <property type="molecule type" value="Genomic_DNA"/>
</dbReference>
<gene>
    <name evidence="10" type="ORF">NEF87_004276</name>
</gene>
<evidence type="ECO:0000256" key="8">
    <source>
        <dbReference type="SAM" id="Phobius"/>
    </source>
</evidence>
<feature type="domain" description="ABC transmembrane type-2" evidence="9">
    <location>
        <begin position="55"/>
        <end position="276"/>
    </location>
</feature>
<evidence type="ECO:0000256" key="1">
    <source>
        <dbReference type="ARBA" id="ARBA00004429"/>
    </source>
</evidence>
<dbReference type="PROSITE" id="PS51012">
    <property type="entry name" value="ABC_TM2"/>
    <property type="match status" value="1"/>
</dbReference>
<evidence type="ECO:0000313" key="11">
    <source>
        <dbReference type="Proteomes" id="UP001208689"/>
    </source>
</evidence>
<evidence type="ECO:0000313" key="10">
    <source>
        <dbReference type="EMBL" id="UYP47991.1"/>
    </source>
</evidence>
<feature type="transmembrane region" description="Helical" evidence="8">
    <location>
        <begin position="136"/>
        <end position="157"/>
    </location>
</feature>
<feature type="transmembrane region" description="Helical" evidence="8">
    <location>
        <begin position="255"/>
        <end position="275"/>
    </location>
</feature>
<dbReference type="Proteomes" id="UP001208689">
    <property type="component" value="Chromosome"/>
</dbReference>